<keyword evidence="1" id="KW-0812">Transmembrane</keyword>
<dbReference type="AlphaFoldDB" id="A0A644XVC6"/>
<keyword evidence="1" id="KW-1133">Transmembrane helix</keyword>
<evidence type="ECO:0000313" key="2">
    <source>
        <dbReference type="EMBL" id="MPM18084.1"/>
    </source>
</evidence>
<feature type="transmembrane region" description="Helical" evidence="1">
    <location>
        <begin position="106"/>
        <end position="128"/>
    </location>
</feature>
<gene>
    <name evidence="2" type="ORF">SDC9_64490</name>
</gene>
<sequence length="135" mass="14841">MKLLTLIGSFCTMGFGVWHFFVPKAWNWYSYIVPEATELVAAVRAINVFFSLSLILFGAANLLVVFGAKNRYASIVLLSVSTVLWAVRCMMQLIYPQGSINPALQYGMLTAFILIFVCFASAALLAAFGKQPSLS</sequence>
<organism evidence="2">
    <name type="scientific">bioreactor metagenome</name>
    <dbReference type="NCBI Taxonomy" id="1076179"/>
    <lineage>
        <taxon>unclassified sequences</taxon>
        <taxon>metagenomes</taxon>
        <taxon>ecological metagenomes</taxon>
    </lineage>
</organism>
<keyword evidence="1" id="KW-0472">Membrane</keyword>
<accession>A0A644XVC6</accession>
<proteinExistence type="predicted"/>
<dbReference type="EMBL" id="VSSQ01002917">
    <property type="protein sequence ID" value="MPM18084.1"/>
    <property type="molecule type" value="Genomic_DNA"/>
</dbReference>
<feature type="transmembrane region" description="Helical" evidence="1">
    <location>
        <begin position="72"/>
        <end position="94"/>
    </location>
</feature>
<name>A0A644XVC6_9ZZZZ</name>
<feature type="transmembrane region" description="Helical" evidence="1">
    <location>
        <begin position="40"/>
        <end position="65"/>
    </location>
</feature>
<reference evidence="2" key="1">
    <citation type="submission" date="2019-08" db="EMBL/GenBank/DDBJ databases">
        <authorList>
            <person name="Kucharzyk K."/>
            <person name="Murdoch R.W."/>
            <person name="Higgins S."/>
            <person name="Loffler F."/>
        </authorList>
    </citation>
    <scope>NUCLEOTIDE SEQUENCE</scope>
</reference>
<evidence type="ECO:0000256" key="1">
    <source>
        <dbReference type="SAM" id="Phobius"/>
    </source>
</evidence>
<comment type="caution">
    <text evidence="2">The sequence shown here is derived from an EMBL/GenBank/DDBJ whole genome shotgun (WGS) entry which is preliminary data.</text>
</comment>
<protein>
    <submittedName>
        <fullName evidence="2">Uncharacterized protein</fullName>
    </submittedName>
</protein>